<name>A0ABR1BK48_NECAM</name>
<gene>
    <name evidence="2" type="primary">Necator_chrI.g213</name>
    <name evidence="2" type="ORF">RB195_004092</name>
</gene>
<accession>A0ABR1BK48</accession>
<protein>
    <submittedName>
        <fullName evidence="2">Uncharacterized protein</fullName>
    </submittedName>
</protein>
<dbReference type="EMBL" id="JAVFWL010000001">
    <property type="protein sequence ID" value="KAK6725565.1"/>
    <property type="molecule type" value="Genomic_DNA"/>
</dbReference>
<sequence>MTHYQGSLSQIYNESLRNECGSVRFALTPKMNPSDGKKPLKAKKTGSESPRRTKAEERKSIGTSTESGSFEPINELKQIEKMLDGTLPRKLRSEPLYMKGAVALAEKVKGRKPLKPGSRESLSSDEIIYPFSYDENVKKKSVKKRVVEPFPPGIVPFLKDDTCAGIVEMKGVRVTRLPYSRMPIVTSNNCNNNQLFVDNMPFWWDPMPSDITDDEIVMNAAVIIEVLENRLDLVPMPDIEIVLDPMQEVSILQRRDAQCFTKDIVFGNTVRSMVNMNELSLRELQERSVRKFRKKSFPINPNKNELETLHIKEPIRYTLYSRNDYNEKSVEDFTPTKRGRYSKEMACDLNISSIVSLLPGTLLSAEHSRPDLCPPG</sequence>
<dbReference type="InterPro" id="IPR008569">
    <property type="entry name" value="DUF851"/>
</dbReference>
<evidence type="ECO:0000313" key="2">
    <source>
        <dbReference type="EMBL" id="KAK6725565.1"/>
    </source>
</evidence>
<dbReference type="Proteomes" id="UP001303046">
    <property type="component" value="Unassembled WGS sequence"/>
</dbReference>
<keyword evidence="3" id="KW-1185">Reference proteome</keyword>
<dbReference type="Pfam" id="PF05867">
    <property type="entry name" value="DUF851"/>
    <property type="match status" value="1"/>
</dbReference>
<evidence type="ECO:0000313" key="3">
    <source>
        <dbReference type="Proteomes" id="UP001303046"/>
    </source>
</evidence>
<feature type="region of interest" description="Disordered" evidence="1">
    <location>
        <begin position="25"/>
        <end position="73"/>
    </location>
</feature>
<evidence type="ECO:0000256" key="1">
    <source>
        <dbReference type="SAM" id="MobiDB-lite"/>
    </source>
</evidence>
<feature type="compositionally biased region" description="Basic and acidic residues" evidence="1">
    <location>
        <begin position="45"/>
        <end position="60"/>
    </location>
</feature>
<comment type="caution">
    <text evidence="2">The sequence shown here is derived from an EMBL/GenBank/DDBJ whole genome shotgun (WGS) entry which is preliminary data.</text>
</comment>
<reference evidence="2 3" key="1">
    <citation type="submission" date="2023-08" db="EMBL/GenBank/DDBJ databases">
        <title>A Necator americanus chromosomal reference genome.</title>
        <authorList>
            <person name="Ilik V."/>
            <person name="Petrzelkova K.J."/>
            <person name="Pardy F."/>
            <person name="Fuh T."/>
            <person name="Niatou-Singa F.S."/>
            <person name="Gouil Q."/>
            <person name="Baker L."/>
            <person name="Ritchie M.E."/>
            <person name="Jex A.R."/>
            <person name="Gazzola D."/>
            <person name="Li H."/>
            <person name="Toshio Fujiwara R."/>
            <person name="Zhan B."/>
            <person name="Aroian R.V."/>
            <person name="Pafco B."/>
            <person name="Schwarz E.M."/>
        </authorList>
    </citation>
    <scope>NUCLEOTIDE SEQUENCE [LARGE SCALE GENOMIC DNA]</scope>
    <source>
        <strain evidence="2 3">Aroian</strain>
        <tissue evidence="2">Whole animal</tissue>
    </source>
</reference>
<organism evidence="2 3">
    <name type="scientific">Necator americanus</name>
    <name type="common">Human hookworm</name>
    <dbReference type="NCBI Taxonomy" id="51031"/>
    <lineage>
        <taxon>Eukaryota</taxon>
        <taxon>Metazoa</taxon>
        <taxon>Ecdysozoa</taxon>
        <taxon>Nematoda</taxon>
        <taxon>Chromadorea</taxon>
        <taxon>Rhabditida</taxon>
        <taxon>Rhabditina</taxon>
        <taxon>Rhabditomorpha</taxon>
        <taxon>Strongyloidea</taxon>
        <taxon>Ancylostomatidae</taxon>
        <taxon>Bunostominae</taxon>
        <taxon>Necator</taxon>
    </lineage>
</organism>
<proteinExistence type="predicted"/>